<accession>A0A0A8YR35</accession>
<name>A0A0A8YR35_ARUDO</name>
<dbReference type="AlphaFoldDB" id="A0A0A8YR35"/>
<reference evidence="1" key="1">
    <citation type="submission" date="2014-09" db="EMBL/GenBank/DDBJ databases">
        <authorList>
            <person name="Magalhaes I.L.F."/>
            <person name="Oliveira U."/>
            <person name="Santos F.R."/>
            <person name="Vidigal T.H.D.A."/>
            <person name="Brescovit A.D."/>
            <person name="Santos A.J."/>
        </authorList>
    </citation>
    <scope>NUCLEOTIDE SEQUENCE</scope>
    <source>
        <tissue evidence="1">Shoot tissue taken approximately 20 cm above the soil surface</tissue>
    </source>
</reference>
<evidence type="ECO:0000313" key="1">
    <source>
        <dbReference type="EMBL" id="JAD29344.1"/>
    </source>
</evidence>
<proteinExistence type="predicted"/>
<reference evidence="1" key="2">
    <citation type="journal article" date="2015" name="Data Brief">
        <title>Shoot transcriptome of the giant reed, Arundo donax.</title>
        <authorList>
            <person name="Barrero R.A."/>
            <person name="Guerrero F.D."/>
            <person name="Moolhuijzen P."/>
            <person name="Goolsby J.A."/>
            <person name="Tidwell J."/>
            <person name="Bellgard S.E."/>
            <person name="Bellgard M.I."/>
        </authorList>
    </citation>
    <scope>NUCLEOTIDE SEQUENCE</scope>
    <source>
        <tissue evidence="1">Shoot tissue taken approximately 20 cm above the soil surface</tissue>
    </source>
</reference>
<protein>
    <submittedName>
        <fullName evidence="1">Uncharacterized protein</fullName>
    </submittedName>
</protein>
<organism evidence="1">
    <name type="scientific">Arundo donax</name>
    <name type="common">Giant reed</name>
    <name type="synonym">Donax arundinaceus</name>
    <dbReference type="NCBI Taxonomy" id="35708"/>
    <lineage>
        <taxon>Eukaryota</taxon>
        <taxon>Viridiplantae</taxon>
        <taxon>Streptophyta</taxon>
        <taxon>Embryophyta</taxon>
        <taxon>Tracheophyta</taxon>
        <taxon>Spermatophyta</taxon>
        <taxon>Magnoliopsida</taxon>
        <taxon>Liliopsida</taxon>
        <taxon>Poales</taxon>
        <taxon>Poaceae</taxon>
        <taxon>PACMAD clade</taxon>
        <taxon>Arundinoideae</taxon>
        <taxon>Arundineae</taxon>
        <taxon>Arundo</taxon>
    </lineage>
</organism>
<dbReference type="EMBL" id="GBRH01268551">
    <property type="protein sequence ID" value="JAD29344.1"/>
    <property type="molecule type" value="Transcribed_RNA"/>
</dbReference>
<sequence length="46" mass="5227">MQQKFLKAPQSRKVSINLGTYLAYHAGKQGKYCMLISYGVIINHIN</sequence>